<gene>
    <name evidence="1" type="ORF">PR048_012598</name>
</gene>
<evidence type="ECO:0000313" key="1">
    <source>
        <dbReference type="EMBL" id="KAJ8886387.1"/>
    </source>
</evidence>
<protein>
    <submittedName>
        <fullName evidence="1">Uncharacterized protein</fullName>
    </submittedName>
</protein>
<organism evidence="1 2">
    <name type="scientific">Dryococelus australis</name>
    <dbReference type="NCBI Taxonomy" id="614101"/>
    <lineage>
        <taxon>Eukaryota</taxon>
        <taxon>Metazoa</taxon>
        <taxon>Ecdysozoa</taxon>
        <taxon>Arthropoda</taxon>
        <taxon>Hexapoda</taxon>
        <taxon>Insecta</taxon>
        <taxon>Pterygota</taxon>
        <taxon>Neoptera</taxon>
        <taxon>Polyneoptera</taxon>
        <taxon>Phasmatodea</taxon>
        <taxon>Verophasmatodea</taxon>
        <taxon>Anareolatae</taxon>
        <taxon>Phasmatidae</taxon>
        <taxon>Eurycanthinae</taxon>
        <taxon>Dryococelus</taxon>
    </lineage>
</organism>
<reference evidence="1 2" key="1">
    <citation type="submission" date="2023-02" db="EMBL/GenBank/DDBJ databases">
        <title>LHISI_Scaffold_Assembly.</title>
        <authorList>
            <person name="Stuart O.P."/>
            <person name="Cleave R."/>
            <person name="Magrath M.J.L."/>
            <person name="Mikheyev A.S."/>
        </authorList>
    </citation>
    <scope>NUCLEOTIDE SEQUENCE [LARGE SCALE GENOMIC DNA]</scope>
    <source>
        <strain evidence="1">Daus_M_001</strain>
        <tissue evidence="1">Leg muscle</tissue>
    </source>
</reference>
<proteinExistence type="predicted"/>
<dbReference type="Proteomes" id="UP001159363">
    <property type="component" value="Chromosome X"/>
</dbReference>
<name>A0ABQ9HQ82_9NEOP</name>
<comment type="caution">
    <text evidence="1">The sequence shown here is derived from an EMBL/GenBank/DDBJ whole genome shotgun (WGS) entry which is preliminary data.</text>
</comment>
<evidence type="ECO:0000313" key="2">
    <source>
        <dbReference type="Proteomes" id="UP001159363"/>
    </source>
</evidence>
<sequence length="92" mass="10360">MLQSCLKGFHLNRCEGTSKGTGNSMTDVGHLATATGLVNTKDGTKKNTYIFFDHIWKKRYTPLKCFLLQTIRGTPCPTAQYIMFCNKCFTSK</sequence>
<keyword evidence="2" id="KW-1185">Reference proteome</keyword>
<accession>A0ABQ9HQ82</accession>
<dbReference type="EMBL" id="JARBHB010000004">
    <property type="protein sequence ID" value="KAJ8886387.1"/>
    <property type="molecule type" value="Genomic_DNA"/>
</dbReference>